<dbReference type="InterPro" id="IPR000253">
    <property type="entry name" value="FHA_dom"/>
</dbReference>
<gene>
    <name evidence="3" type="ORF">EHS13_18185</name>
</gene>
<dbReference type="OrthoDB" id="9783862at2"/>
<dbReference type="Pfam" id="PF19909">
    <property type="entry name" value="DUF6382"/>
    <property type="match status" value="1"/>
</dbReference>
<feature type="domain" description="FHA" evidence="2">
    <location>
        <begin position="360"/>
        <end position="410"/>
    </location>
</feature>
<dbReference type="PROSITE" id="PS50006">
    <property type="entry name" value="FHA_DOMAIN"/>
    <property type="match status" value="1"/>
</dbReference>
<accession>A0A6B8RMT0</accession>
<dbReference type="RefSeq" id="WP_155701741.1">
    <property type="nucleotide sequence ID" value="NZ_CP034235.1"/>
</dbReference>
<feature type="transmembrane region" description="Helical" evidence="1">
    <location>
        <begin position="234"/>
        <end position="252"/>
    </location>
</feature>
<dbReference type="SUPFAM" id="SSF49879">
    <property type="entry name" value="SMAD/FHA domain"/>
    <property type="match status" value="1"/>
</dbReference>
<proteinExistence type="predicted"/>
<dbReference type="AlphaFoldDB" id="A0A6B8RMT0"/>
<evidence type="ECO:0000313" key="3">
    <source>
        <dbReference type="EMBL" id="QGQ96668.1"/>
    </source>
</evidence>
<keyword evidence="1" id="KW-1133">Transmembrane helix</keyword>
<organism evidence="3 4">
    <name type="scientific">Paenibacillus psychroresistens</name>
    <dbReference type="NCBI Taxonomy" id="1778678"/>
    <lineage>
        <taxon>Bacteria</taxon>
        <taxon>Bacillati</taxon>
        <taxon>Bacillota</taxon>
        <taxon>Bacilli</taxon>
        <taxon>Bacillales</taxon>
        <taxon>Paenibacillaceae</taxon>
        <taxon>Paenibacillus</taxon>
    </lineage>
</organism>
<evidence type="ECO:0000313" key="4">
    <source>
        <dbReference type="Proteomes" id="UP000426246"/>
    </source>
</evidence>
<dbReference type="EMBL" id="CP034235">
    <property type="protein sequence ID" value="QGQ96668.1"/>
    <property type="molecule type" value="Genomic_DNA"/>
</dbReference>
<keyword evidence="4" id="KW-1185">Reference proteome</keyword>
<evidence type="ECO:0000259" key="2">
    <source>
        <dbReference type="PROSITE" id="PS50006"/>
    </source>
</evidence>
<dbReference type="KEGG" id="ppsc:EHS13_18185"/>
<evidence type="ECO:0000256" key="1">
    <source>
        <dbReference type="SAM" id="Phobius"/>
    </source>
</evidence>
<dbReference type="Proteomes" id="UP000426246">
    <property type="component" value="Chromosome"/>
</dbReference>
<sequence>MTTNYIYGLKYALTLNPEPCLVFSKDSVWTEDDLIAIEKKMMISYPISKLLPLQINEMDLQITLCYRFGTRRTLSHVFQHQLLSEMECMQLLIAIVSTILNSKAHLLNEERYLIQDSFIYLGADHMDVSLVYLPIKDLSDKPPLQQELLKLTNNLLSKQDRVQSHSIRKIFLMLNSPHFQLTALKDLLLEVILELDFQPAATILQPDHTYEPWLPQTTKERFIQWRLPKTHNPTLLTFCILIIMLIGTLYFMFPTVGNLNLCLGLCLMVLNIGFMMNRSLAKMETGELPSDQRLGSFNQQQVPLEPATDYYVHLADQTTLLTSNHIISDATVLLTPAPKAFLELKQGEESELIKISNDAFIIGRSTEAAHFNVNWIGLSRTHFEISRLENDYQVKDLGSKNGSFLNDESMVPHQSYPLNEGDCIKVVEKQFIYKKL</sequence>
<dbReference type="Pfam" id="PF00498">
    <property type="entry name" value="FHA"/>
    <property type="match status" value="1"/>
</dbReference>
<keyword evidence="1" id="KW-0812">Transmembrane</keyword>
<feature type="transmembrane region" description="Helical" evidence="1">
    <location>
        <begin position="258"/>
        <end position="276"/>
    </location>
</feature>
<dbReference type="InterPro" id="IPR008984">
    <property type="entry name" value="SMAD_FHA_dom_sf"/>
</dbReference>
<name>A0A6B8RMT0_9BACL</name>
<protein>
    <submittedName>
        <fullName evidence="3">FHA domain-containing protein</fullName>
    </submittedName>
</protein>
<reference evidence="4" key="1">
    <citation type="submission" date="2018-11" db="EMBL/GenBank/DDBJ databases">
        <title>Complete genome sequence of Paenibacillus sp. ML311-T8.</title>
        <authorList>
            <person name="Nam Y.-D."/>
            <person name="Kang J."/>
            <person name="Chung W.-H."/>
            <person name="Park Y.S."/>
        </authorList>
    </citation>
    <scope>NUCLEOTIDE SEQUENCE [LARGE SCALE GENOMIC DNA]</scope>
    <source>
        <strain evidence="4">ML311-T8</strain>
    </source>
</reference>
<dbReference type="CDD" id="cd00060">
    <property type="entry name" value="FHA"/>
    <property type="match status" value="1"/>
</dbReference>
<keyword evidence="1" id="KW-0472">Membrane</keyword>
<dbReference type="Gene3D" id="2.60.200.20">
    <property type="match status" value="1"/>
</dbReference>
<dbReference type="InterPro" id="IPR045962">
    <property type="entry name" value="DUF6382"/>
</dbReference>
<dbReference type="SMART" id="SM00240">
    <property type="entry name" value="FHA"/>
    <property type="match status" value="1"/>
</dbReference>